<dbReference type="Proteomes" id="UP001150581">
    <property type="component" value="Unassembled WGS sequence"/>
</dbReference>
<evidence type="ECO:0000313" key="1">
    <source>
        <dbReference type="EMBL" id="KAJ1892661.1"/>
    </source>
</evidence>
<name>A0ACC1IGD8_9FUNG</name>
<gene>
    <name evidence="1" type="ORF">LPJ66_006219</name>
</gene>
<sequence>MLPTLNVNGDSLIVSRLGNWRNKLRTGDVIVYISPTDPHRRAVKRILGMSGDTVCVDPTKDELEYVQVPKGYVWVQGDNHSCSTDSRTYGPIPLALLCGRVLACAWPEPRLIRNTMEVVPGQFNKQV</sequence>
<keyword evidence="2" id="KW-1185">Reference proteome</keyword>
<accession>A0ACC1IGD8</accession>
<comment type="caution">
    <text evidence="1">The sequence shown here is derived from an EMBL/GenBank/DDBJ whole genome shotgun (WGS) entry which is preliminary data.</text>
</comment>
<dbReference type="EMBL" id="JANBPG010000956">
    <property type="protein sequence ID" value="KAJ1892661.1"/>
    <property type="molecule type" value="Genomic_DNA"/>
</dbReference>
<reference evidence="1" key="1">
    <citation type="submission" date="2022-07" db="EMBL/GenBank/DDBJ databases">
        <title>Phylogenomic reconstructions and comparative analyses of Kickxellomycotina fungi.</title>
        <authorList>
            <person name="Reynolds N.K."/>
            <person name="Stajich J.E."/>
            <person name="Barry K."/>
            <person name="Grigoriev I.V."/>
            <person name="Crous P."/>
            <person name="Smith M.E."/>
        </authorList>
    </citation>
    <scope>NUCLEOTIDE SEQUENCE</scope>
    <source>
        <strain evidence="1">Benny 63K</strain>
    </source>
</reference>
<evidence type="ECO:0000313" key="2">
    <source>
        <dbReference type="Proteomes" id="UP001150581"/>
    </source>
</evidence>
<organism evidence="1 2">
    <name type="scientific">Kickxella alabastrina</name>
    <dbReference type="NCBI Taxonomy" id="61397"/>
    <lineage>
        <taxon>Eukaryota</taxon>
        <taxon>Fungi</taxon>
        <taxon>Fungi incertae sedis</taxon>
        <taxon>Zoopagomycota</taxon>
        <taxon>Kickxellomycotina</taxon>
        <taxon>Kickxellomycetes</taxon>
        <taxon>Kickxellales</taxon>
        <taxon>Kickxellaceae</taxon>
        <taxon>Kickxella</taxon>
    </lineage>
</organism>
<proteinExistence type="predicted"/>
<protein>
    <submittedName>
        <fullName evidence="1">Uncharacterized protein</fullName>
    </submittedName>
</protein>